<name>A0ACB8A3W5_9AGAM</name>
<sequence>MAFVGVTLAGTGSIFLYMHQPPAGLVISLRPRENKITVGGGATYKAGLSTMNFGARGLLASTKFEGSRNNSYLIQEIVDFEMRRWDLFDTDGKASDEGLV</sequence>
<proteinExistence type="predicted"/>
<evidence type="ECO:0000313" key="1">
    <source>
        <dbReference type="EMBL" id="KAH7907871.1"/>
    </source>
</evidence>
<dbReference type="EMBL" id="MU267863">
    <property type="protein sequence ID" value="KAH7907871.1"/>
    <property type="molecule type" value="Genomic_DNA"/>
</dbReference>
<protein>
    <submittedName>
        <fullName evidence="1">Uncharacterized protein</fullName>
    </submittedName>
</protein>
<accession>A0ACB8A3W5</accession>
<evidence type="ECO:0000313" key="2">
    <source>
        <dbReference type="Proteomes" id="UP000790377"/>
    </source>
</evidence>
<dbReference type="Proteomes" id="UP000790377">
    <property type="component" value="Unassembled WGS sequence"/>
</dbReference>
<keyword evidence="2" id="KW-1185">Reference proteome</keyword>
<reference evidence="1" key="1">
    <citation type="journal article" date="2021" name="New Phytol.">
        <title>Evolutionary innovations through gain and loss of genes in the ectomycorrhizal Boletales.</title>
        <authorList>
            <person name="Wu G."/>
            <person name="Miyauchi S."/>
            <person name="Morin E."/>
            <person name="Kuo A."/>
            <person name="Drula E."/>
            <person name="Varga T."/>
            <person name="Kohler A."/>
            <person name="Feng B."/>
            <person name="Cao Y."/>
            <person name="Lipzen A."/>
            <person name="Daum C."/>
            <person name="Hundley H."/>
            <person name="Pangilinan J."/>
            <person name="Johnson J."/>
            <person name="Barry K."/>
            <person name="LaButti K."/>
            <person name="Ng V."/>
            <person name="Ahrendt S."/>
            <person name="Min B."/>
            <person name="Choi I.G."/>
            <person name="Park H."/>
            <person name="Plett J.M."/>
            <person name="Magnuson J."/>
            <person name="Spatafora J.W."/>
            <person name="Nagy L.G."/>
            <person name="Henrissat B."/>
            <person name="Grigoriev I.V."/>
            <person name="Yang Z.L."/>
            <person name="Xu J."/>
            <person name="Martin F.M."/>
        </authorList>
    </citation>
    <scope>NUCLEOTIDE SEQUENCE</scope>
    <source>
        <strain evidence="1">ATCC 28755</strain>
    </source>
</reference>
<comment type="caution">
    <text evidence="1">The sequence shown here is derived from an EMBL/GenBank/DDBJ whole genome shotgun (WGS) entry which is preliminary data.</text>
</comment>
<organism evidence="1 2">
    <name type="scientific">Hygrophoropsis aurantiaca</name>
    <dbReference type="NCBI Taxonomy" id="72124"/>
    <lineage>
        <taxon>Eukaryota</taxon>
        <taxon>Fungi</taxon>
        <taxon>Dikarya</taxon>
        <taxon>Basidiomycota</taxon>
        <taxon>Agaricomycotina</taxon>
        <taxon>Agaricomycetes</taxon>
        <taxon>Agaricomycetidae</taxon>
        <taxon>Boletales</taxon>
        <taxon>Coniophorineae</taxon>
        <taxon>Hygrophoropsidaceae</taxon>
        <taxon>Hygrophoropsis</taxon>
    </lineage>
</organism>
<gene>
    <name evidence="1" type="ORF">BJ138DRAFT_1116324</name>
</gene>